<dbReference type="GO" id="GO:0005506">
    <property type="term" value="F:iron ion binding"/>
    <property type="evidence" value="ECO:0007669"/>
    <property type="project" value="InterPro"/>
</dbReference>
<dbReference type="Pfam" id="PF02738">
    <property type="entry name" value="MoCoBD_1"/>
    <property type="match status" value="1"/>
</dbReference>
<evidence type="ECO:0000256" key="1">
    <source>
        <dbReference type="ARBA" id="ARBA00022505"/>
    </source>
</evidence>
<proteinExistence type="predicted"/>
<reference evidence="4" key="1">
    <citation type="submission" date="2018-06" db="EMBL/GenBank/DDBJ databases">
        <authorList>
            <person name="Zhirakovskaya E."/>
        </authorList>
    </citation>
    <scope>NUCLEOTIDE SEQUENCE</scope>
</reference>
<keyword evidence="1" id="KW-0500">Molybdenum</keyword>
<dbReference type="EC" id="1.17.1.4" evidence="4"/>
<dbReference type="GO" id="GO:0004854">
    <property type="term" value="F:xanthine dehydrogenase activity"/>
    <property type="evidence" value="ECO:0007669"/>
    <property type="project" value="UniProtKB-EC"/>
</dbReference>
<sequence length="380" mass="42205">MTDLKVVGKRVERVDVRAKVTGRAVYAADVQLAGMLYGKIVRCYDYAHARVTGLDLSEAAKCKGVIRVLGPKDVTQKEYNASVLDMMVSSDMRGILGDIDDQSIFTDHVKHYGDAIAAVIATSEEAAERAAEKIRVTYEELPVYLTAEASKQPDALQFRPEKPGNLAFQLPEVAFPDNAYAWGAVDDSFKEADIIVEDSFYVPKQKQCQMEPGSYIALYDDQRRLNCWTSTQMPKLVQKKLANLFELPMTRVRINTPVIGGGFGARLGMVLEPETCALAMAVPGRPVKVLSTREEDWVTSPSRHPGKYWMKMGFKKDGTPVACDARFENYKGAYYVDASGTAFTTGAWLGGMYKFDSLRYRGLSYYTNQSICGAFRGYGN</sequence>
<evidence type="ECO:0000259" key="3">
    <source>
        <dbReference type="SMART" id="SM01008"/>
    </source>
</evidence>
<dbReference type="SUPFAM" id="SSF56003">
    <property type="entry name" value="Molybdenum cofactor-binding domain"/>
    <property type="match status" value="1"/>
</dbReference>
<gene>
    <name evidence="4" type="ORF">MNBD_ALPHA01-1290</name>
</gene>
<dbReference type="Gene3D" id="3.30.365.10">
    <property type="entry name" value="Aldehyde oxidase/xanthine dehydrogenase, molybdopterin binding domain"/>
    <property type="match status" value="2"/>
</dbReference>
<keyword evidence="2 4" id="KW-0560">Oxidoreductase</keyword>
<dbReference type="SMART" id="SM01008">
    <property type="entry name" value="Ald_Xan_dh_C"/>
    <property type="match status" value="1"/>
</dbReference>
<dbReference type="InterPro" id="IPR037165">
    <property type="entry name" value="AldOxase/xan_DH_Mopterin-bd_sf"/>
</dbReference>
<feature type="non-terminal residue" evidence="4">
    <location>
        <position position="380"/>
    </location>
</feature>
<dbReference type="SUPFAM" id="SSF54665">
    <property type="entry name" value="CO dehydrogenase molybdoprotein N-domain-like"/>
    <property type="match status" value="1"/>
</dbReference>
<evidence type="ECO:0000256" key="2">
    <source>
        <dbReference type="ARBA" id="ARBA00023002"/>
    </source>
</evidence>
<organism evidence="4">
    <name type="scientific">hydrothermal vent metagenome</name>
    <dbReference type="NCBI Taxonomy" id="652676"/>
    <lineage>
        <taxon>unclassified sequences</taxon>
        <taxon>metagenomes</taxon>
        <taxon>ecological metagenomes</taxon>
    </lineage>
</organism>
<protein>
    <submittedName>
        <fullName evidence="4">Xanthine dehydrogenase, molybdenum binding subunit</fullName>
        <ecNumber evidence="4">1.17.1.4</ecNumber>
    </submittedName>
</protein>
<dbReference type="PANTHER" id="PTHR11908:SF132">
    <property type="entry name" value="ALDEHYDE OXIDASE 1-RELATED"/>
    <property type="match status" value="1"/>
</dbReference>
<name>A0A3B0T4B7_9ZZZZ</name>
<dbReference type="Gene3D" id="3.90.1170.50">
    <property type="entry name" value="Aldehyde oxidase/xanthine dehydrogenase, a/b hammerhead"/>
    <property type="match status" value="1"/>
</dbReference>
<accession>A0A3B0T4B7</accession>
<dbReference type="InterPro" id="IPR036856">
    <property type="entry name" value="Ald_Oxase/Xan_DH_a/b_sf"/>
</dbReference>
<dbReference type="EMBL" id="UOEJ01000154">
    <property type="protein sequence ID" value="VAW01786.1"/>
    <property type="molecule type" value="Genomic_DNA"/>
</dbReference>
<evidence type="ECO:0000313" key="4">
    <source>
        <dbReference type="EMBL" id="VAW01786.1"/>
    </source>
</evidence>
<dbReference type="AlphaFoldDB" id="A0A3B0T4B7"/>
<feature type="domain" description="Aldehyde oxidase/xanthine dehydrogenase a/b hammerhead" evidence="3">
    <location>
        <begin position="21"/>
        <end position="142"/>
    </location>
</feature>
<dbReference type="InterPro" id="IPR016208">
    <property type="entry name" value="Ald_Oxase/xanthine_DH-like"/>
</dbReference>
<dbReference type="InterPro" id="IPR000674">
    <property type="entry name" value="Ald_Oxase/Xan_DH_a/b"/>
</dbReference>
<dbReference type="Pfam" id="PF01315">
    <property type="entry name" value="Ald_Xan_dh_C"/>
    <property type="match status" value="1"/>
</dbReference>
<dbReference type="PANTHER" id="PTHR11908">
    <property type="entry name" value="XANTHINE DEHYDROGENASE"/>
    <property type="match status" value="1"/>
</dbReference>
<dbReference type="InterPro" id="IPR008274">
    <property type="entry name" value="AldOxase/xan_DH_MoCoBD1"/>
</dbReference>